<evidence type="ECO:0000313" key="2">
    <source>
        <dbReference type="Proteomes" id="UP000275461"/>
    </source>
</evidence>
<organism evidence="1 2">
    <name type="scientific">Alkalispirillum mobile</name>
    <dbReference type="NCBI Taxonomy" id="85925"/>
    <lineage>
        <taxon>Bacteria</taxon>
        <taxon>Pseudomonadati</taxon>
        <taxon>Pseudomonadota</taxon>
        <taxon>Gammaproteobacteria</taxon>
        <taxon>Chromatiales</taxon>
        <taxon>Ectothiorhodospiraceae</taxon>
        <taxon>Alkalispirillum</taxon>
    </lineage>
</organism>
<dbReference type="Proteomes" id="UP000275461">
    <property type="component" value="Unassembled WGS sequence"/>
</dbReference>
<protein>
    <submittedName>
        <fullName evidence="1">Uncharacterized protein</fullName>
    </submittedName>
</protein>
<dbReference type="OrthoDB" id="9870090at2"/>
<sequence>MIDIQHLRLQLPEGYAGRAPRIVRLLARALADAPVAGPADLARLQVGPVALPAGASDRQAAESIARAIRARLPGAE</sequence>
<dbReference type="AlphaFoldDB" id="A0A498CE91"/>
<evidence type="ECO:0000313" key="1">
    <source>
        <dbReference type="EMBL" id="RLK50621.1"/>
    </source>
</evidence>
<name>A0A498CE91_9GAMM</name>
<comment type="caution">
    <text evidence="1">The sequence shown here is derived from an EMBL/GenBank/DDBJ whole genome shotgun (WGS) entry which is preliminary data.</text>
</comment>
<accession>A0A498CE91</accession>
<dbReference type="EMBL" id="RCDA01000001">
    <property type="protein sequence ID" value="RLK50621.1"/>
    <property type="molecule type" value="Genomic_DNA"/>
</dbReference>
<dbReference type="RefSeq" id="WP_121441099.1">
    <property type="nucleotide sequence ID" value="NZ_RCDA01000001.1"/>
</dbReference>
<keyword evidence="2" id="KW-1185">Reference proteome</keyword>
<reference evidence="1 2" key="1">
    <citation type="submission" date="2018-10" db="EMBL/GenBank/DDBJ databases">
        <title>Genomic Encyclopedia of Type Strains, Phase IV (KMG-IV): sequencing the most valuable type-strain genomes for metagenomic binning, comparative biology and taxonomic classification.</title>
        <authorList>
            <person name="Goeker M."/>
        </authorList>
    </citation>
    <scope>NUCLEOTIDE SEQUENCE [LARGE SCALE GENOMIC DNA]</scope>
    <source>
        <strain evidence="1 2">DSM 12769</strain>
    </source>
</reference>
<gene>
    <name evidence="1" type="ORF">DFR31_0527</name>
</gene>
<proteinExistence type="predicted"/>